<evidence type="ECO:0000256" key="2">
    <source>
        <dbReference type="SAM" id="Phobius"/>
    </source>
</evidence>
<proteinExistence type="predicted"/>
<feature type="region of interest" description="Disordered" evidence="1">
    <location>
        <begin position="46"/>
        <end position="82"/>
    </location>
</feature>
<evidence type="ECO:0000313" key="3">
    <source>
        <dbReference type="EMBL" id="MEK0171990.1"/>
    </source>
</evidence>
<evidence type="ECO:0008006" key="5">
    <source>
        <dbReference type="Google" id="ProtNLM"/>
    </source>
</evidence>
<sequence length="317" mass="31468">MSPRRGSRTLGSVFSRRTLVWAAVIVVVLVVVDVLLVALALARTAPSSNGTPGPVPTFSSSPRSPASATAKPSATARAEPAGMVAPGRRLLSAVDGREAWRASSGVCDGTDGVVEHTVDGGTTWTPVSLGAGSGAVLALRAGTDSVSVVIGTGDDCEPTVRTSVDDGRSWKDGAAGAVGAGVGPDGLILSTGTVDSPCADPIEAFEGEFTTAVVCADEVQWRSGDGDWVGVPLVGVRSLADDGDSYLVARVGAAACDGAEIRSLPAVGVTPATKSTVVGCAADADPDGALAVARAGDAVWLWSGGTVLTSGDGGASW</sequence>
<protein>
    <recommendedName>
        <fullName evidence="5">BNR/Asp-box repeat protein</fullName>
    </recommendedName>
</protein>
<reference evidence="3 4" key="1">
    <citation type="submission" date="2024-03" db="EMBL/GenBank/DDBJ databases">
        <title>Whole genomes of four grape xylem sap localized bacterial endophytes.</title>
        <authorList>
            <person name="Kumar G."/>
            <person name="Savka M.A."/>
        </authorList>
    </citation>
    <scope>NUCLEOTIDE SEQUENCE [LARGE SCALE GENOMIC DNA]</scope>
    <source>
        <strain evidence="3 4">RIT_GXS8</strain>
    </source>
</reference>
<keyword evidence="2" id="KW-0472">Membrane</keyword>
<keyword evidence="4" id="KW-1185">Reference proteome</keyword>
<dbReference type="EMBL" id="JBBLYY010000056">
    <property type="protein sequence ID" value="MEK0171990.1"/>
    <property type="molecule type" value="Genomic_DNA"/>
</dbReference>
<keyword evidence="2" id="KW-0812">Transmembrane</keyword>
<comment type="caution">
    <text evidence="3">The sequence shown here is derived from an EMBL/GenBank/DDBJ whole genome shotgun (WGS) entry which is preliminary data.</text>
</comment>
<organism evidence="3 4">
    <name type="scientific">Curtobacterium citreum</name>
    <dbReference type="NCBI Taxonomy" id="2036"/>
    <lineage>
        <taxon>Bacteria</taxon>
        <taxon>Bacillati</taxon>
        <taxon>Actinomycetota</taxon>
        <taxon>Actinomycetes</taxon>
        <taxon>Micrococcales</taxon>
        <taxon>Microbacteriaceae</taxon>
        <taxon>Curtobacterium</taxon>
    </lineage>
</organism>
<feature type="compositionally biased region" description="Low complexity" evidence="1">
    <location>
        <begin position="59"/>
        <end position="78"/>
    </location>
</feature>
<name>A0ABU8YAX3_9MICO</name>
<feature type="transmembrane region" description="Helical" evidence="2">
    <location>
        <begin position="20"/>
        <end position="42"/>
    </location>
</feature>
<gene>
    <name evidence="3" type="ORF">WMN62_10955</name>
</gene>
<dbReference type="SUPFAM" id="SSF110296">
    <property type="entry name" value="Oligoxyloglucan reducing end-specific cellobiohydrolase"/>
    <property type="match status" value="1"/>
</dbReference>
<keyword evidence="2" id="KW-1133">Transmembrane helix</keyword>
<dbReference type="Proteomes" id="UP001370299">
    <property type="component" value="Unassembled WGS sequence"/>
</dbReference>
<accession>A0ABU8YAX3</accession>
<evidence type="ECO:0000256" key="1">
    <source>
        <dbReference type="SAM" id="MobiDB-lite"/>
    </source>
</evidence>
<evidence type="ECO:0000313" key="4">
    <source>
        <dbReference type="Proteomes" id="UP001370299"/>
    </source>
</evidence>
<dbReference type="RefSeq" id="WP_340195861.1">
    <property type="nucleotide sequence ID" value="NZ_JBBKAP010000013.1"/>
</dbReference>